<feature type="region of interest" description="Disordered" evidence="1">
    <location>
        <begin position="1"/>
        <end position="23"/>
    </location>
</feature>
<proteinExistence type="predicted"/>
<organism evidence="4">
    <name type="scientific">Hydatigena taeniaeformis</name>
    <name type="common">Feline tapeworm</name>
    <name type="synonym">Taenia taeniaeformis</name>
    <dbReference type="NCBI Taxonomy" id="6205"/>
    <lineage>
        <taxon>Eukaryota</taxon>
        <taxon>Metazoa</taxon>
        <taxon>Spiralia</taxon>
        <taxon>Lophotrochozoa</taxon>
        <taxon>Platyhelminthes</taxon>
        <taxon>Cestoda</taxon>
        <taxon>Eucestoda</taxon>
        <taxon>Cyclophyllidea</taxon>
        <taxon>Taeniidae</taxon>
        <taxon>Hydatigera</taxon>
    </lineage>
</organism>
<accession>A0A0R3WWD0</accession>
<dbReference type="Proteomes" id="UP000274429">
    <property type="component" value="Unassembled WGS sequence"/>
</dbReference>
<keyword evidence="3" id="KW-1185">Reference proteome</keyword>
<evidence type="ECO:0000313" key="2">
    <source>
        <dbReference type="EMBL" id="VDM26157.1"/>
    </source>
</evidence>
<gene>
    <name evidence="2" type="ORF">TTAC_LOCUS5055</name>
</gene>
<name>A0A0R3WWD0_HYDTA</name>
<feature type="compositionally biased region" description="Polar residues" evidence="1">
    <location>
        <begin position="12"/>
        <end position="23"/>
    </location>
</feature>
<evidence type="ECO:0000256" key="1">
    <source>
        <dbReference type="SAM" id="MobiDB-lite"/>
    </source>
</evidence>
<feature type="compositionally biased region" description="Polar residues" evidence="1">
    <location>
        <begin position="53"/>
        <end position="63"/>
    </location>
</feature>
<dbReference type="WBParaSite" id="TTAC_0000507001-mRNA-1">
    <property type="protein sequence ID" value="TTAC_0000507001-mRNA-1"/>
    <property type="gene ID" value="TTAC_0000507001"/>
</dbReference>
<dbReference type="EMBL" id="UYWX01006090">
    <property type="protein sequence ID" value="VDM26157.1"/>
    <property type="molecule type" value="Genomic_DNA"/>
</dbReference>
<dbReference type="AlphaFoldDB" id="A0A0R3WWD0"/>
<reference evidence="2 3" key="2">
    <citation type="submission" date="2018-11" db="EMBL/GenBank/DDBJ databases">
        <authorList>
            <consortium name="Pathogen Informatics"/>
        </authorList>
    </citation>
    <scope>NUCLEOTIDE SEQUENCE [LARGE SCALE GENOMIC DNA]</scope>
</reference>
<reference evidence="4" key="1">
    <citation type="submission" date="2017-02" db="UniProtKB">
        <authorList>
            <consortium name="WormBaseParasite"/>
        </authorList>
    </citation>
    <scope>IDENTIFICATION</scope>
</reference>
<feature type="region of interest" description="Disordered" evidence="1">
    <location>
        <begin position="47"/>
        <end position="79"/>
    </location>
</feature>
<protein>
    <submittedName>
        <fullName evidence="4">Transcriptional regulator</fullName>
    </submittedName>
</protein>
<evidence type="ECO:0000313" key="3">
    <source>
        <dbReference type="Proteomes" id="UP000274429"/>
    </source>
</evidence>
<evidence type="ECO:0000313" key="4">
    <source>
        <dbReference type="WBParaSite" id="TTAC_0000507001-mRNA-1"/>
    </source>
</evidence>
<sequence>MTVAVDVESVSLRGSDTGTEDTQSVCESLYSAVEDTDSEYVSLVAMAEDAASQDESSNATSGDVDTANEDWANEHDFEI</sequence>